<evidence type="ECO:0000313" key="2">
    <source>
        <dbReference type="EMBL" id="KAJ8881216.1"/>
    </source>
</evidence>
<keyword evidence="3" id="KW-1185">Reference proteome</keyword>
<comment type="caution">
    <text evidence="2">The sequence shown here is derived from an EMBL/GenBank/DDBJ whole genome shotgun (WGS) entry which is preliminary data.</text>
</comment>
<feature type="region of interest" description="Disordered" evidence="1">
    <location>
        <begin position="416"/>
        <end position="436"/>
    </location>
</feature>
<accession>A0ABQ9HAE4</accession>
<reference evidence="2 3" key="1">
    <citation type="submission" date="2023-02" db="EMBL/GenBank/DDBJ databases">
        <title>LHISI_Scaffold_Assembly.</title>
        <authorList>
            <person name="Stuart O.P."/>
            <person name="Cleave R."/>
            <person name="Magrath M.J.L."/>
            <person name="Mikheyev A.S."/>
        </authorList>
    </citation>
    <scope>NUCLEOTIDE SEQUENCE [LARGE SCALE GENOMIC DNA]</scope>
    <source>
        <strain evidence="2">Daus_M_001</strain>
        <tissue evidence="2">Leg muscle</tissue>
    </source>
</reference>
<evidence type="ECO:0000313" key="3">
    <source>
        <dbReference type="Proteomes" id="UP001159363"/>
    </source>
</evidence>
<dbReference type="EMBL" id="JARBHB010000006">
    <property type="protein sequence ID" value="KAJ8881216.1"/>
    <property type="molecule type" value="Genomic_DNA"/>
</dbReference>
<dbReference type="Proteomes" id="UP001159363">
    <property type="component" value="Chromosome 5"/>
</dbReference>
<organism evidence="2 3">
    <name type="scientific">Dryococelus australis</name>
    <dbReference type="NCBI Taxonomy" id="614101"/>
    <lineage>
        <taxon>Eukaryota</taxon>
        <taxon>Metazoa</taxon>
        <taxon>Ecdysozoa</taxon>
        <taxon>Arthropoda</taxon>
        <taxon>Hexapoda</taxon>
        <taxon>Insecta</taxon>
        <taxon>Pterygota</taxon>
        <taxon>Neoptera</taxon>
        <taxon>Polyneoptera</taxon>
        <taxon>Phasmatodea</taxon>
        <taxon>Verophasmatodea</taxon>
        <taxon>Anareolatae</taxon>
        <taxon>Phasmatidae</taxon>
        <taxon>Eurycanthinae</taxon>
        <taxon>Dryococelus</taxon>
    </lineage>
</organism>
<gene>
    <name evidence="2" type="ORF">PR048_017690</name>
</gene>
<proteinExistence type="predicted"/>
<sequence>MEKQYSHFLYHDRPRGLRSFNWLFLSLGGATVQAICLPPSQPGVLLTFSSLVPIATHKTNFKLDASLGNLRVDKPGATVADRLACSPSAKANRIQSPAGSTDFNMWESCRTMPLVGGFSQVSPVSPAPSFRYCSILTLIGSQYLTVKSPPKYLHSLNAAALRRTEGKVKKSPMKHVRVADISPFIANYFLYSYATPLPDGSCINTGNCPVKGRVNAATQRACRVSCQVNAVFTLLSCHDINVKAECCSSKIRRKVRIGWAARRQTPSAGGEDAGFLRVLRPTAVPLVVALSKLPPKALMKVDLLVPYTYVWMKLHTRASAVCSLDVAPESSQCFTTLGSYGIRHVFPCESVVGPGTSRACLENCDPIATGGRVVCCCVELPYTFLHSHYTARGTRYALVPVDVWKRGVAYDLRAPESKGGGNVRSRENPPTSGIVQPRLPHAKIRGDPAGNRTRFATVGGEWSNHYTTAAPPLVVIQGILTAQWHSGSS</sequence>
<evidence type="ECO:0000256" key="1">
    <source>
        <dbReference type="SAM" id="MobiDB-lite"/>
    </source>
</evidence>
<name>A0ABQ9HAE4_9NEOP</name>
<protein>
    <submittedName>
        <fullName evidence="2">Uncharacterized protein</fullName>
    </submittedName>
</protein>